<evidence type="ECO:0000259" key="9">
    <source>
        <dbReference type="PROSITE" id="PS50850"/>
    </source>
</evidence>
<evidence type="ECO:0000256" key="1">
    <source>
        <dbReference type="ARBA" id="ARBA00004651"/>
    </source>
</evidence>
<dbReference type="InterPro" id="IPR001958">
    <property type="entry name" value="Tet-R_TetA/multi-R_MdtG-like"/>
</dbReference>
<feature type="transmembrane region" description="Helical" evidence="8">
    <location>
        <begin position="339"/>
        <end position="361"/>
    </location>
</feature>
<dbReference type="PANTHER" id="PTHR23502">
    <property type="entry name" value="MAJOR FACILITATOR SUPERFAMILY"/>
    <property type="match status" value="1"/>
</dbReference>
<evidence type="ECO:0000256" key="7">
    <source>
        <dbReference type="ARBA" id="ARBA00023136"/>
    </source>
</evidence>
<feature type="transmembrane region" description="Helical" evidence="8">
    <location>
        <begin position="74"/>
        <end position="93"/>
    </location>
</feature>
<dbReference type="Proteomes" id="UP000648984">
    <property type="component" value="Unassembled WGS sequence"/>
</dbReference>
<dbReference type="Pfam" id="PF07690">
    <property type="entry name" value="MFS_1"/>
    <property type="match status" value="1"/>
</dbReference>
<evidence type="ECO:0000256" key="3">
    <source>
        <dbReference type="ARBA" id="ARBA00022448"/>
    </source>
</evidence>
<feature type="transmembrane region" description="Helical" evidence="8">
    <location>
        <begin position="160"/>
        <end position="179"/>
    </location>
</feature>
<evidence type="ECO:0000313" key="11">
    <source>
        <dbReference type="Proteomes" id="UP000648984"/>
    </source>
</evidence>
<comment type="subcellular location">
    <subcellularLocation>
        <location evidence="8">Cell inner membrane</location>
        <topology evidence="8">Multi-pass membrane protein</topology>
    </subcellularLocation>
    <subcellularLocation>
        <location evidence="1">Cell membrane</location>
        <topology evidence="1">Multi-pass membrane protein</topology>
    </subcellularLocation>
</comment>
<evidence type="ECO:0000256" key="5">
    <source>
        <dbReference type="ARBA" id="ARBA00022692"/>
    </source>
</evidence>
<sequence length="394" mass="41078">MTAPTLALAVLITALVALGPLSTDFYLPALPAITAALGTDVANTQLTLSVFLIGFAVGQLAYGPLSDRYGRRPVLLFGMVVYALASVACVFAASIETLIAARFLQALGACAGPVLGRAIVRDVYGPHDSARMLSYIGTAMGLAPLVGPVLGGWLTVWFGWRATFVFLSVYSVLLTLTVWRRLDETNHHRDATAARTGKLLGNFATLLRDRRYRGLLTCNALAYAGLFAFISASPFVFIGMFGFTPQGMGLAFGVMVSGYMIGATASGRLSRRLGPERLIRIGTALGAVAGTAMLGLALAGVHHPLAVMIPMWFSACAIGLVMPNAAALGMAPYPQMAGAAASLMGFSQMGLAALAGIFVGHTLADTVVPMALVIAVGALASLASYWAWVRTGEA</sequence>
<accession>A0ABX1QAJ1</accession>
<dbReference type="PANTHER" id="PTHR23502:SF132">
    <property type="entry name" value="POLYAMINE TRANSPORTER 2-RELATED"/>
    <property type="match status" value="1"/>
</dbReference>
<feature type="transmembrane region" description="Helical" evidence="8">
    <location>
        <begin position="46"/>
        <end position="62"/>
    </location>
</feature>
<feature type="transmembrane region" description="Helical" evidence="8">
    <location>
        <begin position="305"/>
        <end position="327"/>
    </location>
</feature>
<dbReference type="InterPro" id="IPR036259">
    <property type="entry name" value="MFS_trans_sf"/>
</dbReference>
<name>A0ABX1QAJ1_9RHOO</name>
<dbReference type="Gene3D" id="1.20.1720.10">
    <property type="entry name" value="Multidrug resistance protein D"/>
    <property type="match status" value="1"/>
</dbReference>
<organism evidence="10 11">
    <name type="scientific">Aromatoleum diolicum</name>
    <dbReference type="NCBI Taxonomy" id="75796"/>
    <lineage>
        <taxon>Bacteria</taxon>
        <taxon>Pseudomonadati</taxon>
        <taxon>Pseudomonadota</taxon>
        <taxon>Betaproteobacteria</taxon>
        <taxon>Rhodocyclales</taxon>
        <taxon>Rhodocyclaceae</taxon>
        <taxon>Aromatoleum</taxon>
    </lineage>
</organism>
<evidence type="ECO:0000256" key="2">
    <source>
        <dbReference type="ARBA" id="ARBA00006236"/>
    </source>
</evidence>
<keyword evidence="8" id="KW-0997">Cell inner membrane</keyword>
<dbReference type="CDD" id="cd17320">
    <property type="entry name" value="MFS_MdfA_MDR_like"/>
    <property type="match status" value="1"/>
</dbReference>
<evidence type="ECO:0000256" key="4">
    <source>
        <dbReference type="ARBA" id="ARBA00022475"/>
    </source>
</evidence>
<dbReference type="PROSITE" id="PS50850">
    <property type="entry name" value="MFS"/>
    <property type="match status" value="1"/>
</dbReference>
<feature type="transmembrane region" description="Helical" evidence="8">
    <location>
        <begin position="132"/>
        <end position="154"/>
    </location>
</feature>
<dbReference type="NCBIfam" id="TIGR00710">
    <property type="entry name" value="efflux_Bcr_CflA"/>
    <property type="match status" value="1"/>
</dbReference>
<evidence type="ECO:0000256" key="6">
    <source>
        <dbReference type="ARBA" id="ARBA00022989"/>
    </source>
</evidence>
<dbReference type="InterPro" id="IPR011701">
    <property type="entry name" value="MFS"/>
</dbReference>
<evidence type="ECO:0000313" key="10">
    <source>
        <dbReference type="EMBL" id="NMG75333.1"/>
    </source>
</evidence>
<dbReference type="EMBL" id="WTVQ01000016">
    <property type="protein sequence ID" value="NMG75333.1"/>
    <property type="molecule type" value="Genomic_DNA"/>
</dbReference>
<gene>
    <name evidence="10" type="ORF">GPA25_11255</name>
</gene>
<feature type="transmembrane region" description="Helical" evidence="8">
    <location>
        <begin position="247"/>
        <end position="266"/>
    </location>
</feature>
<dbReference type="InterPro" id="IPR020846">
    <property type="entry name" value="MFS_dom"/>
</dbReference>
<dbReference type="PRINTS" id="PR01035">
    <property type="entry name" value="TCRTETA"/>
</dbReference>
<comment type="caution">
    <text evidence="8">Lacks conserved residue(s) required for the propagation of feature annotation.</text>
</comment>
<feature type="transmembrane region" description="Helical" evidence="8">
    <location>
        <begin position="278"/>
        <end position="299"/>
    </location>
</feature>
<keyword evidence="4" id="KW-1003">Cell membrane</keyword>
<keyword evidence="5 8" id="KW-0812">Transmembrane</keyword>
<proteinExistence type="inferred from homology"/>
<dbReference type="SUPFAM" id="SSF103473">
    <property type="entry name" value="MFS general substrate transporter"/>
    <property type="match status" value="1"/>
</dbReference>
<dbReference type="RefSeq" id="WP_169260483.1">
    <property type="nucleotide sequence ID" value="NZ_WTVQ01000016.1"/>
</dbReference>
<keyword evidence="6 8" id="KW-1133">Transmembrane helix</keyword>
<keyword evidence="3 8" id="KW-0813">Transport</keyword>
<comment type="similarity">
    <text evidence="2 8">Belongs to the major facilitator superfamily. Bcr/CmlA family.</text>
</comment>
<feature type="transmembrane region" description="Helical" evidence="8">
    <location>
        <begin position="367"/>
        <end position="388"/>
    </location>
</feature>
<keyword evidence="7 8" id="KW-0472">Membrane</keyword>
<dbReference type="InterPro" id="IPR004812">
    <property type="entry name" value="Efflux_drug-R_Bcr/CmlA"/>
</dbReference>
<feature type="transmembrane region" description="Helical" evidence="8">
    <location>
        <begin position="99"/>
        <end position="120"/>
    </location>
</feature>
<evidence type="ECO:0000256" key="8">
    <source>
        <dbReference type="RuleBase" id="RU365088"/>
    </source>
</evidence>
<feature type="transmembrane region" description="Helical" evidence="8">
    <location>
        <begin position="220"/>
        <end position="241"/>
    </location>
</feature>
<reference evidence="10 11" key="1">
    <citation type="submission" date="2019-12" db="EMBL/GenBank/DDBJ databases">
        <title>Comparative genomics gives insights into the taxonomy of the Azoarcus-Aromatoleum group and reveals separate origins of nif in the plant-associated Azoarcus and non-plant-associated Aromatoleum sub-groups.</title>
        <authorList>
            <person name="Lafos M."/>
            <person name="Maluk M."/>
            <person name="Batista M."/>
            <person name="Junghare M."/>
            <person name="Carmona M."/>
            <person name="Faoro H."/>
            <person name="Cruz L.M."/>
            <person name="Battistoni F."/>
            <person name="De Souza E."/>
            <person name="Pedrosa F."/>
            <person name="Chen W.-M."/>
            <person name="Poole P.S."/>
            <person name="Dixon R.A."/>
            <person name="James E.K."/>
        </authorList>
    </citation>
    <scope>NUCLEOTIDE SEQUENCE [LARGE SCALE GENOMIC DNA]</scope>
    <source>
        <strain evidence="10 11">22Lin</strain>
    </source>
</reference>
<keyword evidence="11" id="KW-1185">Reference proteome</keyword>
<protein>
    <recommendedName>
        <fullName evidence="8">Bcr/CflA family efflux transporter</fullName>
    </recommendedName>
</protein>
<feature type="domain" description="Major facilitator superfamily (MFS) profile" evidence="9">
    <location>
        <begin position="8"/>
        <end position="394"/>
    </location>
</feature>
<comment type="caution">
    <text evidence="10">The sequence shown here is derived from an EMBL/GenBank/DDBJ whole genome shotgun (WGS) entry which is preliminary data.</text>
</comment>